<sequence>MRWLDKKWHKVVEKKLIEVGDEPFGEVIVHGGNDISGEEANTNARCERMNQVTKVVFLLDITKVGDNVCFDASILVAVDIPEGITIIGDYSFWCCRSLKEIKFPKSLTSIGKWSFRQCCSLEQVDLLHTKVQKLGDYAFGACTSLREMKVPDSLQTFGGSAFYNCSELVPSDVKTYNNNAVVAYLRSVQSDDAEDSGIEVEEVEIDGTTYFVEVGDDNEECAIFDVTSDDELGDEIGFMLNGEAEFE</sequence>
<dbReference type="PANTHER" id="PTHR45661">
    <property type="entry name" value="SURFACE ANTIGEN"/>
    <property type="match status" value="1"/>
</dbReference>
<dbReference type="Gene3D" id="3.80.10.10">
    <property type="entry name" value="Ribonuclease Inhibitor"/>
    <property type="match status" value="1"/>
</dbReference>
<keyword evidence="2" id="KW-1185">Reference proteome</keyword>
<reference evidence="2" key="1">
    <citation type="journal article" date="2023" name="Commun. Biol.">
        <title>Genome analysis of Parmales, the sister group of diatoms, reveals the evolutionary specialization of diatoms from phago-mixotrophs to photoautotrophs.</title>
        <authorList>
            <person name="Ban H."/>
            <person name="Sato S."/>
            <person name="Yoshikawa S."/>
            <person name="Yamada K."/>
            <person name="Nakamura Y."/>
            <person name="Ichinomiya M."/>
            <person name="Sato N."/>
            <person name="Blanc-Mathieu R."/>
            <person name="Endo H."/>
            <person name="Kuwata A."/>
            <person name="Ogata H."/>
        </authorList>
    </citation>
    <scope>NUCLEOTIDE SEQUENCE [LARGE SCALE GENOMIC DNA]</scope>
    <source>
        <strain evidence="2">NIES 3701</strain>
    </source>
</reference>
<dbReference type="SUPFAM" id="SSF52058">
    <property type="entry name" value="L domain-like"/>
    <property type="match status" value="1"/>
</dbReference>
<proteinExistence type="predicted"/>
<dbReference type="InterPro" id="IPR026906">
    <property type="entry name" value="LRR_5"/>
</dbReference>
<dbReference type="Pfam" id="PF13306">
    <property type="entry name" value="LRR_5"/>
    <property type="match status" value="1"/>
</dbReference>
<gene>
    <name evidence="1" type="ORF">TrST_g5136</name>
</gene>
<dbReference type="OrthoDB" id="1421090at2759"/>
<dbReference type="InterPro" id="IPR032675">
    <property type="entry name" value="LRR_dom_sf"/>
</dbReference>
<dbReference type="EMBL" id="BRXY01000279">
    <property type="protein sequence ID" value="GMH83226.1"/>
    <property type="molecule type" value="Genomic_DNA"/>
</dbReference>
<evidence type="ECO:0008006" key="3">
    <source>
        <dbReference type="Google" id="ProtNLM"/>
    </source>
</evidence>
<evidence type="ECO:0000313" key="1">
    <source>
        <dbReference type="EMBL" id="GMH83226.1"/>
    </source>
</evidence>
<comment type="caution">
    <text evidence="1">The sequence shown here is derived from an EMBL/GenBank/DDBJ whole genome shotgun (WGS) entry which is preliminary data.</text>
</comment>
<dbReference type="Proteomes" id="UP001165085">
    <property type="component" value="Unassembled WGS sequence"/>
</dbReference>
<protein>
    <recommendedName>
        <fullName evidence="3">Leucine-rich repeat domain-containing protein</fullName>
    </recommendedName>
</protein>
<accession>A0A9W7B2N6</accession>
<name>A0A9W7B2N6_9STRA</name>
<evidence type="ECO:0000313" key="2">
    <source>
        <dbReference type="Proteomes" id="UP001165085"/>
    </source>
</evidence>
<dbReference type="PANTHER" id="PTHR45661:SF3">
    <property type="entry name" value="IG-LIKE DOMAIN-CONTAINING PROTEIN"/>
    <property type="match status" value="1"/>
</dbReference>
<organism evidence="1 2">
    <name type="scientific">Triparma strigata</name>
    <dbReference type="NCBI Taxonomy" id="1606541"/>
    <lineage>
        <taxon>Eukaryota</taxon>
        <taxon>Sar</taxon>
        <taxon>Stramenopiles</taxon>
        <taxon>Ochrophyta</taxon>
        <taxon>Bolidophyceae</taxon>
        <taxon>Parmales</taxon>
        <taxon>Triparmaceae</taxon>
        <taxon>Triparma</taxon>
    </lineage>
</organism>
<dbReference type="AlphaFoldDB" id="A0A9W7B2N6"/>
<dbReference type="InterPro" id="IPR053139">
    <property type="entry name" value="Surface_bspA-like"/>
</dbReference>